<dbReference type="SMART" id="SM00471">
    <property type="entry name" value="HDc"/>
    <property type="match status" value="1"/>
</dbReference>
<dbReference type="CDD" id="cd19920">
    <property type="entry name" value="REC_PA4781-like"/>
    <property type="match status" value="1"/>
</dbReference>
<evidence type="ECO:0000256" key="2">
    <source>
        <dbReference type="SAM" id="Coils"/>
    </source>
</evidence>
<dbReference type="SUPFAM" id="SSF109604">
    <property type="entry name" value="HD-domain/PDEase-like"/>
    <property type="match status" value="1"/>
</dbReference>
<evidence type="ECO:0000259" key="4">
    <source>
        <dbReference type="PROSITE" id="PS51832"/>
    </source>
</evidence>
<dbReference type="Pfam" id="PF13487">
    <property type="entry name" value="HD_5"/>
    <property type="match status" value="1"/>
</dbReference>
<evidence type="ECO:0000256" key="1">
    <source>
        <dbReference type="PROSITE-ProRule" id="PRU00169"/>
    </source>
</evidence>
<keyword evidence="2" id="KW-0175">Coiled coil</keyword>
<dbReference type="OrthoDB" id="9764337at2"/>
<dbReference type="PANTHER" id="PTHR45228:SF5">
    <property type="entry name" value="CYCLIC DI-GMP PHOSPHODIESTERASE VC_1348-RELATED"/>
    <property type="match status" value="1"/>
</dbReference>
<dbReference type="AlphaFoldDB" id="M1PKF2"/>
<dbReference type="Gene3D" id="3.40.50.2300">
    <property type="match status" value="1"/>
</dbReference>
<dbReference type="InterPro" id="IPR003607">
    <property type="entry name" value="HD/PDEase_dom"/>
</dbReference>
<dbReference type="eggNOG" id="COG3437">
    <property type="taxonomic scope" value="Bacteria"/>
</dbReference>
<dbReference type="EMBL" id="CP003985">
    <property type="protein sequence ID" value="AGF79975.1"/>
    <property type="molecule type" value="Genomic_DNA"/>
</dbReference>
<dbReference type="PROSITE" id="PS51832">
    <property type="entry name" value="HD_GYP"/>
    <property type="match status" value="1"/>
</dbReference>
<keyword evidence="6" id="KW-1185">Reference proteome</keyword>
<dbReference type="RefSeq" id="WP_015405657.1">
    <property type="nucleotide sequence ID" value="NC_020304.1"/>
</dbReference>
<dbReference type="InterPro" id="IPR001789">
    <property type="entry name" value="Sig_transdc_resp-reg_receiver"/>
</dbReference>
<dbReference type="CDD" id="cd00077">
    <property type="entry name" value="HDc"/>
    <property type="match status" value="1"/>
</dbReference>
<sequence length="345" mass="39373">MNRQKSTILLVDDIPANIKILVGALRDNYRLVVATSGFDAIAAAIEKKPDLILLDVMMPGMDGYEVCKRLKSKRETADIPIIFVTAMNEERDETRGFLLGAVDYIVKPVNPVIVKARVQTHIALRMTQRELQRHRDELEEIILERTRELRETQIEITNRLVQAAEYHDHQTSRHITRMAHYCVILGRAHGMPEHELTLLFHASAMHDIGKLGISDAILHKKGTLTPDEFDEMKRHTLIGADLLFGSDNELMNMAHLIALTHHEKWDGTGFPLGLQKEEIPFPGRIAALCDVFDALSSKRPYKDAWPLSEAKKVIIEQKGVHFDPYVVELFLDNYEKVEEVYNKVK</sequence>
<dbReference type="PROSITE" id="PS50110">
    <property type="entry name" value="RESPONSE_REGULATORY"/>
    <property type="match status" value="1"/>
</dbReference>
<dbReference type="PANTHER" id="PTHR45228">
    <property type="entry name" value="CYCLIC DI-GMP PHOSPHODIESTERASE TM_0186-RELATED"/>
    <property type="match status" value="1"/>
</dbReference>
<dbReference type="KEGG" id="dsf:UWK_03459"/>
<accession>M1PKF2</accession>
<feature type="coiled-coil region" evidence="2">
    <location>
        <begin position="124"/>
        <end position="155"/>
    </location>
</feature>
<name>M1PKF2_DESSD</name>
<proteinExistence type="predicted"/>
<feature type="modified residue" description="4-aspartylphosphate" evidence="1">
    <location>
        <position position="55"/>
    </location>
</feature>
<feature type="domain" description="HD-GYP" evidence="4">
    <location>
        <begin position="149"/>
        <end position="345"/>
    </location>
</feature>
<keyword evidence="1" id="KW-0597">Phosphoprotein</keyword>
<evidence type="ECO:0000313" key="5">
    <source>
        <dbReference type="EMBL" id="AGF79975.1"/>
    </source>
</evidence>
<dbReference type="Proteomes" id="UP000011721">
    <property type="component" value="Chromosome"/>
</dbReference>
<reference evidence="6" key="1">
    <citation type="journal article" date="2013" name="Stand. Genomic Sci.">
        <title>Complete genome sequence of Desulfocapsa sulfexigens, a marine deltaproteobacterium specialized in disproportionating inorganic sulfur compounds.</title>
        <authorList>
            <person name="Finster K.W."/>
            <person name="Kjeldsen K.U."/>
            <person name="Kube M."/>
            <person name="Reinhardt R."/>
            <person name="Mussmann M."/>
            <person name="Amann R."/>
            <person name="Schreiber L."/>
        </authorList>
    </citation>
    <scope>NUCLEOTIDE SEQUENCE [LARGE SCALE GENOMIC DNA]</scope>
    <source>
        <strain evidence="6">DSM 10523 / SB164P1</strain>
    </source>
</reference>
<dbReference type="InterPro" id="IPR037522">
    <property type="entry name" value="HD_GYP_dom"/>
</dbReference>
<protein>
    <submittedName>
        <fullName evidence="5">CheY-like receiver and HD-GYP domain-containing response regulator</fullName>
    </submittedName>
</protein>
<dbReference type="Gene3D" id="1.10.3210.10">
    <property type="entry name" value="Hypothetical protein af1432"/>
    <property type="match status" value="1"/>
</dbReference>
<dbReference type="HOGENOM" id="CLU_000445_92_10_7"/>
<dbReference type="Pfam" id="PF00072">
    <property type="entry name" value="Response_reg"/>
    <property type="match status" value="1"/>
</dbReference>
<dbReference type="SUPFAM" id="SSF52172">
    <property type="entry name" value="CheY-like"/>
    <property type="match status" value="1"/>
</dbReference>
<dbReference type="InterPro" id="IPR052020">
    <property type="entry name" value="Cyclic_di-GMP/3'3'-cGAMP_PDE"/>
</dbReference>
<evidence type="ECO:0000313" key="6">
    <source>
        <dbReference type="Proteomes" id="UP000011721"/>
    </source>
</evidence>
<gene>
    <name evidence="5" type="ordered locus">UWK_03459</name>
</gene>
<dbReference type="STRING" id="1167006.UWK_03459"/>
<evidence type="ECO:0000259" key="3">
    <source>
        <dbReference type="PROSITE" id="PS50110"/>
    </source>
</evidence>
<organism evidence="5 6">
    <name type="scientific">Desulfocapsa sulfexigens (strain DSM 10523 / SB164P1)</name>
    <dbReference type="NCBI Taxonomy" id="1167006"/>
    <lineage>
        <taxon>Bacteria</taxon>
        <taxon>Pseudomonadati</taxon>
        <taxon>Thermodesulfobacteriota</taxon>
        <taxon>Desulfobulbia</taxon>
        <taxon>Desulfobulbales</taxon>
        <taxon>Desulfocapsaceae</taxon>
        <taxon>Desulfocapsa</taxon>
    </lineage>
</organism>
<dbReference type="SMART" id="SM00448">
    <property type="entry name" value="REC"/>
    <property type="match status" value="1"/>
</dbReference>
<feature type="domain" description="Response regulatory" evidence="3">
    <location>
        <begin position="7"/>
        <end position="122"/>
    </location>
</feature>
<dbReference type="InterPro" id="IPR011006">
    <property type="entry name" value="CheY-like_superfamily"/>
</dbReference>
<dbReference type="GO" id="GO:0000160">
    <property type="term" value="P:phosphorelay signal transduction system"/>
    <property type="evidence" value="ECO:0007669"/>
    <property type="project" value="InterPro"/>
</dbReference>